<proteinExistence type="predicted"/>
<dbReference type="EnsemblPlants" id="EMT28369">
    <property type="protein sequence ID" value="EMT28369"/>
    <property type="gene ID" value="F775_05730"/>
</dbReference>
<accession>M8C2B1</accession>
<dbReference type="AlphaFoldDB" id="M8C2B1"/>
<organism evidence="1">
    <name type="scientific">Aegilops tauschii</name>
    <name type="common">Tausch's goatgrass</name>
    <name type="synonym">Aegilops squarrosa</name>
    <dbReference type="NCBI Taxonomy" id="37682"/>
    <lineage>
        <taxon>Eukaryota</taxon>
        <taxon>Viridiplantae</taxon>
        <taxon>Streptophyta</taxon>
        <taxon>Embryophyta</taxon>
        <taxon>Tracheophyta</taxon>
        <taxon>Spermatophyta</taxon>
        <taxon>Magnoliopsida</taxon>
        <taxon>Liliopsida</taxon>
        <taxon>Poales</taxon>
        <taxon>Poaceae</taxon>
        <taxon>BOP clade</taxon>
        <taxon>Pooideae</taxon>
        <taxon>Triticodae</taxon>
        <taxon>Triticeae</taxon>
        <taxon>Triticinae</taxon>
        <taxon>Aegilops</taxon>
    </lineage>
</organism>
<sequence length="405" mass="46687">MKCLDAAQELVGGSGLSYKVELLNSVCIEQDHLQPSRLSTISLRPPLYPWGTFSMSPRRAQANADVDLGAEIRSKVFFALTPRRPHRSHTVRQELGLIEQPRPPSARPAESQNADVDVGAEIRSRVFFPSTPRRRRCVHTVCQELGAIEQPCPPSAPPAESPNAIEACREKIKWWESVRIWLQHKSKMINESLCKDPKDLIVLHSGPKFVELSTGGLYCNPIPQDIVPRRKMRMPDGFWSSYEEDTHGYWKVYHDQQRDIQTCSLSDKFYGPMCLPDIKNPSVHDVGVIQDFYYSHRGYMAKHFEHLMYLKYVIEENLILQVSSKIKDLIQHLKWLEQNPGLMLPEPVHSIEDWEAEEESVDYLVPETENDYPDQSDEEDRDTNMMSRLNLEDRAKFKFHQSSKS</sequence>
<reference evidence="1" key="1">
    <citation type="submission" date="2015-06" db="UniProtKB">
        <authorList>
            <consortium name="EnsemblPlants"/>
        </authorList>
    </citation>
    <scope>IDENTIFICATION</scope>
</reference>
<evidence type="ECO:0000313" key="1">
    <source>
        <dbReference type="EnsemblPlants" id="EMT28369"/>
    </source>
</evidence>
<name>M8C2B1_AEGTA</name>
<protein>
    <submittedName>
        <fullName evidence="1">Uncharacterized protein</fullName>
    </submittedName>
</protein>